<keyword evidence="1" id="KW-0645">Protease</keyword>
<dbReference type="Pfam" id="PF00431">
    <property type="entry name" value="CUB"/>
    <property type="match status" value="1"/>
</dbReference>
<dbReference type="PROSITE" id="PS01180">
    <property type="entry name" value="CUB"/>
    <property type="match status" value="1"/>
</dbReference>
<dbReference type="CDD" id="cd06263">
    <property type="entry name" value="MAM"/>
    <property type="match status" value="1"/>
</dbReference>
<dbReference type="InterPro" id="IPR050525">
    <property type="entry name" value="ECM_Assembly_Org"/>
</dbReference>
<dbReference type="Gene3D" id="2.60.120.290">
    <property type="entry name" value="Spermadhesin, CUB domain"/>
    <property type="match status" value="1"/>
</dbReference>
<dbReference type="InterPro" id="IPR013320">
    <property type="entry name" value="ConA-like_dom_sf"/>
</dbReference>
<dbReference type="SUPFAM" id="SSF53300">
    <property type="entry name" value="vWA-like"/>
    <property type="match status" value="1"/>
</dbReference>
<dbReference type="GO" id="GO:0016020">
    <property type="term" value="C:membrane"/>
    <property type="evidence" value="ECO:0007669"/>
    <property type="project" value="InterPro"/>
</dbReference>
<dbReference type="PANTHER" id="PTHR24020">
    <property type="entry name" value="COLLAGEN ALPHA"/>
    <property type="match status" value="1"/>
</dbReference>
<evidence type="ECO:0000259" key="13">
    <source>
        <dbReference type="PROSITE" id="PS50234"/>
    </source>
</evidence>
<evidence type="ECO:0000256" key="8">
    <source>
        <dbReference type="ARBA" id="ARBA00049648"/>
    </source>
</evidence>
<dbReference type="SMART" id="SM00327">
    <property type="entry name" value="VWA"/>
    <property type="match status" value="1"/>
</dbReference>
<dbReference type="Proteomes" id="UP001209878">
    <property type="component" value="Unassembled WGS sequence"/>
</dbReference>
<evidence type="ECO:0000256" key="10">
    <source>
        <dbReference type="SAM" id="MobiDB-lite"/>
    </source>
</evidence>
<evidence type="ECO:0000256" key="4">
    <source>
        <dbReference type="ARBA" id="ARBA00022833"/>
    </source>
</evidence>
<dbReference type="PROSITE" id="PS50060">
    <property type="entry name" value="MAM_2"/>
    <property type="match status" value="1"/>
</dbReference>
<name>A0AAD9UGV0_RIDPI</name>
<dbReference type="InterPro" id="IPR035914">
    <property type="entry name" value="Sperma_CUB_dom_sf"/>
</dbReference>
<dbReference type="SMART" id="SM00042">
    <property type="entry name" value="CUB"/>
    <property type="match status" value="1"/>
</dbReference>
<dbReference type="PROSITE" id="PS51864">
    <property type="entry name" value="ASTACIN"/>
    <property type="match status" value="1"/>
</dbReference>
<dbReference type="Gene3D" id="2.60.120.200">
    <property type="match status" value="1"/>
</dbReference>
<feature type="domain" description="VWFA" evidence="13">
    <location>
        <begin position="240"/>
        <end position="416"/>
    </location>
</feature>
<evidence type="ECO:0000259" key="11">
    <source>
        <dbReference type="PROSITE" id="PS01180"/>
    </source>
</evidence>
<evidence type="ECO:0000256" key="2">
    <source>
        <dbReference type="ARBA" id="ARBA00022723"/>
    </source>
</evidence>
<gene>
    <name evidence="15" type="ORF">NP493_122g05016</name>
</gene>
<dbReference type="GO" id="GO:0006508">
    <property type="term" value="P:proteolysis"/>
    <property type="evidence" value="ECO:0007669"/>
    <property type="project" value="UniProtKB-KW"/>
</dbReference>
<dbReference type="InterPro" id="IPR000859">
    <property type="entry name" value="CUB_dom"/>
</dbReference>
<feature type="domain" description="CUB" evidence="11">
    <location>
        <begin position="79"/>
        <end position="201"/>
    </location>
</feature>
<feature type="domain" description="Peptidase M12A" evidence="14">
    <location>
        <begin position="1"/>
        <end position="32"/>
    </location>
</feature>
<evidence type="ECO:0000256" key="7">
    <source>
        <dbReference type="ARBA" id="ARBA00023278"/>
    </source>
</evidence>
<evidence type="ECO:0000313" key="15">
    <source>
        <dbReference type="EMBL" id="KAK2188840.1"/>
    </source>
</evidence>
<keyword evidence="7" id="KW-0379">Hydroxylation</keyword>
<dbReference type="PRINTS" id="PR00453">
    <property type="entry name" value="VWFADOMAIN"/>
</dbReference>
<accession>A0AAD9UGV0</accession>
<dbReference type="Pfam" id="PF00629">
    <property type="entry name" value="MAM"/>
    <property type="match status" value="1"/>
</dbReference>
<evidence type="ECO:0000259" key="14">
    <source>
        <dbReference type="PROSITE" id="PS51864"/>
    </source>
</evidence>
<comment type="caution">
    <text evidence="15">The sequence shown here is derived from an EMBL/GenBank/DDBJ whole genome shotgun (WGS) entry which is preliminary data.</text>
</comment>
<dbReference type="SUPFAM" id="SSF49854">
    <property type="entry name" value="Spermadhesin, CUB domain"/>
    <property type="match status" value="1"/>
</dbReference>
<evidence type="ECO:0000313" key="16">
    <source>
        <dbReference type="Proteomes" id="UP001209878"/>
    </source>
</evidence>
<dbReference type="AlphaFoldDB" id="A0AAD9UGV0"/>
<organism evidence="15 16">
    <name type="scientific">Ridgeia piscesae</name>
    <name type="common">Tubeworm</name>
    <dbReference type="NCBI Taxonomy" id="27915"/>
    <lineage>
        <taxon>Eukaryota</taxon>
        <taxon>Metazoa</taxon>
        <taxon>Spiralia</taxon>
        <taxon>Lophotrochozoa</taxon>
        <taxon>Annelida</taxon>
        <taxon>Polychaeta</taxon>
        <taxon>Sedentaria</taxon>
        <taxon>Canalipalpata</taxon>
        <taxon>Sabellida</taxon>
        <taxon>Siboglinidae</taxon>
        <taxon>Ridgeia</taxon>
    </lineage>
</organism>
<evidence type="ECO:0000256" key="9">
    <source>
        <dbReference type="PROSITE-ProRule" id="PRU00059"/>
    </source>
</evidence>
<dbReference type="Gene3D" id="3.40.50.410">
    <property type="entry name" value="von Willebrand factor, type A domain"/>
    <property type="match status" value="1"/>
</dbReference>
<dbReference type="SMART" id="SM00137">
    <property type="entry name" value="MAM"/>
    <property type="match status" value="1"/>
</dbReference>
<evidence type="ECO:0000256" key="5">
    <source>
        <dbReference type="ARBA" id="ARBA00023049"/>
    </source>
</evidence>
<dbReference type="CDD" id="cd00041">
    <property type="entry name" value="CUB"/>
    <property type="match status" value="1"/>
</dbReference>
<feature type="compositionally biased region" description="Low complexity" evidence="10">
    <location>
        <begin position="220"/>
        <end position="230"/>
    </location>
</feature>
<evidence type="ECO:0000259" key="12">
    <source>
        <dbReference type="PROSITE" id="PS50060"/>
    </source>
</evidence>
<keyword evidence="2" id="KW-0479">Metal-binding</keyword>
<dbReference type="PROSITE" id="PS50234">
    <property type="entry name" value="VWFA"/>
    <property type="match status" value="1"/>
</dbReference>
<dbReference type="InterPro" id="IPR001506">
    <property type="entry name" value="Peptidase_M12A"/>
</dbReference>
<comment type="similarity">
    <text evidence="8">Belongs to the fibril-associated collagens with interrupted helices (FACIT) family.</text>
</comment>
<evidence type="ECO:0000256" key="3">
    <source>
        <dbReference type="ARBA" id="ARBA00022801"/>
    </source>
</evidence>
<dbReference type="GO" id="GO:0004222">
    <property type="term" value="F:metalloendopeptidase activity"/>
    <property type="evidence" value="ECO:0007669"/>
    <property type="project" value="InterPro"/>
</dbReference>
<dbReference type="PANTHER" id="PTHR24020:SF84">
    <property type="entry name" value="VWFA DOMAIN-CONTAINING PROTEIN"/>
    <property type="match status" value="1"/>
</dbReference>
<feature type="domain" description="MAM" evidence="12">
    <location>
        <begin position="452"/>
        <end position="628"/>
    </location>
</feature>
<keyword evidence="6" id="KW-1015">Disulfide bond</keyword>
<sequence length="646" mass="73408">METLNPLYQHNIGQRIGLSFLNSKFINFVYCNDSCKTKLPQPCQREGYQDPNHCDRCKCPDGFSGKYCQDVAQPVNAHCGGQFSALYKPQTISTPGYNTVKRYEINQECNWLISAPANHKVELRFKDEFGVYMHDEGQCYHWVEVNYGKRFGSPGPRFCGRSHHNKTIKSETTVMMITFRSNFSGVSEKDRRGFKASFVAVPLPGFPRVQHHHGPSHKWTPAPETTTPAESVNTTCGPVDLAFLVDSSGSVGKNNWQNMLRFLKTLSGKLTVAPDRARIAVVSYSDKATLQFGLDSHMTLMSTEVAIDQIRWKNQWSNTGDALLVMKDKVFKKEHGDRSNVPNIAVLISNGRATIDFWKTVPAAKSARTAGINIFVIGVGSQIDYNELEGIAGSKDHVKLVWNFGMLLEKTFLKSLYSNICSKFTLYLTSRSGMRTKVVPEHDLHIRRKINWRCDFDSPTRKGSTCDMVQSRDDTFDWTLKKGATPSRPTGPHSAYNGKYYIYIEASRPRRYGDKAIMLFPKFLQRGTFCVKFKYHMFGKYINELQLAKRLSSGSVFKVWSQVGQKGNRWRSKMIGVKLRASEQVSRRKHSFHIRLVSYSKTINVLTAVLPQKLLIYHRNVENTLCVSIVSFAKSDIIIDILFKQS</sequence>
<dbReference type="InterPro" id="IPR036465">
    <property type="entry name" value="vWFA_dom_sf"/>
</dbReference>
<dbReference type="InterPro" id="IPR000998">
    <property type="entry name" value="MAM_dom"/>
</dbReference>
<dbReference type="GO" id="GO:0046872">
    <property type="term" value="F:metal ion binding"/>
    <property type="evidence" value="ECO:0007669"/>
    <property type="project" value="UniProtKB-KW"/>
</dbReference>
<dbReference type="InterPro" id="IPR002035">
    <property type="entry name" value="VWF_A"/>
</dbReference>
<proteinExistence type="inferred from homology"/>
<dbReference type="CDD" id="cd01450">
    <property type="entry name" value="vWFA_subfamily_ECM"/>
    <property type="match status" value="1"/>
</dbReference>
<keyword evidence="4" id="KW-0862">Zinc</keyword>
<dbReference type="Pfam" id="PF00092">
    <property type="entry name" value="VWA"/>
    <property type="match status" value="1"/>
</dbReference>
<evidence type="ECO:0000256" key="1">
    <source>
        <dbReference type="ARBA" id="ARBA00022670"/>
    </source>
</evidence>
<feature type="region of interest" description="Disordered" evidence="10">
    <location>
        <begin position="210"/>
        <end position="231"/>
    </location>
</feature>
<evidence type="ECO:0000256" key="6">
    <source>
        <dbReference type="ARBA" id="ARBA00023157"/>
    </source>
</evidence>
<keyword evidence="5" id="KW-0482">Metalloprotease</keyword>
<reference evidence="15" key="1">
    <citation type="journal article" date="2023" name="Mol. Biol. Evol.">
        <title>Third-Generation Sequencing Reveals the Adaptive Role of the Epigenome in Three Deep-Sea Polychaetes.</title>
        <authorList>
            <person name="Perez M."/>
            <person name="Aroh O."/>
            <person name="Sun Y."/>
            <person name="Lan Y."/>
            <person name="Juniper S.K."/>
            <person name="Young C.R."/>
            <person name="Angers B."/>
            <person name="Qian P.Y."/>
        </authorList>
    </citation>
    <scope>NUCLEOTIDE SEQUENCE</scope>
    <source>
        <strain evidence="15">R07B-5</strain>
    </source>
</reference>
<dbReference type="SUPFAM" id="SSF49899">
    <property type="entry name" value="Concanavalin A-like lectins/glucanases"/>
    <property type="match status" value="1"/>
</dbReference>
<keyword evidence="16" id="KW-1185">Reference proteome</keyword>
<protein>
    <submittedName>
        <fullName evidence="15">Uncharacterized protein</fullName>
    </submittedName>
</protein>
<comment type="caution">
    <text evidence="9">Lacks conserved residue(s) required for the propagation of feature annotation.</text>
</comment>
<dbReference type="EMBL" id="JAODUO010000121">
    <property type="protein sequence ID" value="KAK2188840.1"/>
    <property type="molecule type" value="Genomic_DNA"/>
</dbReference>
<keyword evidence="3" id="KW-0378">Hydrolase</keyword>